<proteinExistence type="inferred from homology"/>
<keyword evidence="5" id="KW-1133">Transmembrane helix</keyword>
<sequence length="495" mass="56127">MVITLFLTLLSSNTFGLKVVTLPMYGKSHTIIMEIVSRELQLRGHDVILVVEERDALENSQVPMARFNIDQPISFDKITKLINSKNGNAVIAYMIQVQKSYCSKTLNNTRIMQAIADADVVVSDLVYLCSYLLPEKIDKVNILLSPGAFMDLYIYGLLENPNPLAYIPQFGVQLTPQMSFYQRIVNCFAGILTKLIVHYYSTPAINELRQQFNISLNLSLRQLFLKPSLVLLNADFAIEFARPLLPNVRMIGPLTPQPPASLPQKLQLFMDKCHRRGVIYVSLGSLYQFRDDQLPALMDAFARLSHCILWKTAKEIDNLPYNVNIGKWLPQNDILGSQSVKAFVTHCGSNSMYEGAYHGVPMIGIPITNEQNTNMIRMIYAGIAVHVNYNDFNASDLVSAISQATNNDSFTRNVNKISRLLRNKPRTPRQSVVDWIEYIAEGKGANHLRVYQYSLSFWQLYFLDMACLIIVLLSVIYYCFRSSCCRGKSVKDKSD</sequence>
<dbReference type="GeneID" id="6757675"/>
<dbReference type="AlphaFoldDB" id="B3S845"/>
<feature type="chain" id="PRO_5005122917" description="UDP-glucuronosyltransferase" evidence="5">
    <location>
        <begin position="17"/>
        <end position="495"/>
    </location>
</feature>
<comment type="similarity">
    <text evidence="1 4">Belongs to the UDP-glycosyltransferase family.</text>
</comment>
<dbReference type="InParanoid" id="B3S845"/>
<dbReference type="Gene3D" id="3.40.50.2000">
    <property type="entry name" value="Glycogen Phosphorylase B"/>
    <property type="match status" value="1"/>
</dbReference>
<dbReference type="Pfam" id="PF00201">
    <property type="entry name" value="UDPGT"/>
    <property type="match status" value="1"/>
</dbReference>
<accession>B3S845</accession>
<organism evidence="6 7">
    <name type="scientific">Trichoplax adhaerens</name>
    <name type="common">Trichoplax reptans</name>
    <dbReference type="NCBI Taxonomy" id="10228"/>
    <lineage>
        <taxon>Eukaryota</taxon>
        <taxon>Metazoa</taxon>
        <taxon>Placozoa</taxon>
        <taxon>Uniplacotomia</taxon>
        <taxon>Trichoplacea</taxon>
        <taxon>Trichoplacidae</taxon>
        <taxon>Trichoplax</taxon>
    </lineage>
</organism>
<dbReference type="GO" id="GO:0008194">
    <property type="term" value="F:UDP-glycosyltransferase activity"/>
    <property type="evidence" value="ECO:0000318"/>
    <property type="project" value="GO_Central"/>
</dbReference>
<keyword evidence="2 4" id="KW-0328">Glycosyltransferase</keyword>
<dbReference type="GO" id="GO:0016020">
    <property type="term" value="C:membrane"/>
    <property type="evidence" value="ECO:0007669"/>
    <property type="project" value="UniProtKB-SubCell"/>
</dbReference>
<dbReference type="eggNOG" id="KOG1192">
    <property type="taxonomic scope" value="Eukaryota"/>
</dbReference>
<dbReference type="PANTHER" id="PTHR48043:SF145">
    <property type="entry name" value="FI06409P-RELATED"/>
    <property type="match status" value="1"/>
</dbReference>
<dbReference type="OMA" id="NWIMIAG"/>
<name>B3S845_TRIAD</name>
<gene>
    <name evidence="6" type="ORF">TRIADDRAFT_30812</name>
</gene>
<keyword evidence="5" id="KW-0732">Signal</keyword>
<comment type="catalytic activity">
    <reaction evidence="5">
        <text>glucuronate acceptor + UDP-alpha-D-glucuronate = acceptor beta-D-glucuronoside + UDP + H(+)</text>
        <dbReference type="Rhea" id="RHEA:21032"/>
        <dbReference type="ChEBI" id="CHEBI:15378"/>
        <dbReference type="ChEBI" id="CHEBI:58052"/>
        <dbReference type="ChEBI" id="CHEBI:58223"/>
        <dbReference type="ChEBI" id="CHEBI:132367"/>
        <dbReference type="ChEBI" id="CHEBI:132368"/>
        <dbReference type="EC" id="2.4.1.17"/>
    </reaction>
</comment>
<comment type="subcellular location">
    <subcellularLocation>
        <location evidence="5">Membrane</location>
        <topology evidence="5">Single-pass membrane protein</topology>
    </subcellularLocation>
</comment>
<dbReference type="InterPro" id="IPR002213">
    <property type="entry name" value="UDP_glucos_trans"/>
</dbReference>
<dbReference type="GO" id="GO:0015020">
    <property type="term" value="F:glucuronosyltransferase activity"/>
    <property type="evidence" value="ECO:0007669"/>
    <property type="project" value="UniProtKB-EC"/>
</dbReference>
<evidence type="ECO:0000256" key="1">
    <source>
        <dbReference type="ARBA" id="ARBA00009995"/>
    </source>
</evidence>
<dbReference type="FunCoup" id="B3S845">
    <property type="interactions" value="321"/>
</dbReference>
<keyword evidence="7" id="KW-1185">Reference proteome</keyword>
<evidence type="ECO:0000313" key="7">
    <source>
        <dbReference type="Proteomes" id="UP000009022"/>
    </source>
</evidence>
<dbReference type="FunFam" id="3.40.50.2000:FF:000021">
    <property type="entry name" value="UDP-glucuronosyltransferase"/>
    <property type="match status" value="1"/>
</dbReference>
<feature type="signal peptide" evidence="5">
    <location>
        <begin position="1"/>
        <end position="16"/>
    </location>
</feature>
<dbReference type="HOGENOM" id="CLU_012949_3_1_1"/>
<dbReference type="RefSeq" id="XP_002116463.1">
    <property type="nucleotide sequence ID" value="XM_002116427.1"/>
</dbReference>
<keyword evidence="5" id="KW-0472">Membrane</keyword>
<dbReference type="PhylomeDB" id="B3S845"/>
<evidence type="ECO:0000256" key="4">
    <source>
        <dbReference type="RuleBase" id="RU003718"/>
    </source>
</evidence>
<dbReference type="InterPro" id="IPR035595">
    <property type="entry name" value="UDP_glycos_trans_CS"/>
</dbReference>
<evidence type="ECO:0000313" key="6">
    <source>
        <dbReference type="EMBL" id="EDV21133.1"/>
    </source>
</evidence>
<dbReference type="KEGG" id="tad:TRIADDRAFT_30812"/>
<evidence type="ECO:0000256" key="3">
    <source>
        <dbReference type="ARBA" id="ARBA00022679"/>
    </source>
</evidence>
<dbReference type="CDD" id="cd03784">
    <property type="entry name" value="GT1_Gtf-like"/>
    <property type="match status" value="1"/>
</dbReference>
<dbReference type="InterPro" id="IPR050271">
    <property type="entry name" value="UDP-glycosyltransferase"/>
</dbReference>
<evidence type="ECO:0000256" key="2">
    <source>
        <dbReference type="ARBA" id="ARBA00022676"/>
    </source>
</evidence>
<evidence type="ECO:0000256" key="5">
    <source>
        <dbReference type="RuleBase" id="RU362059"/>
    </source>
</evidence>
<feature type="transmembrane region" description="Helical" evidence="5">
    <location>
        <begin position="458"/>
        <end position="480"/>
    </location>
</feature>
<dbReference type="SUPFAM" id="SSF53756">
    <property type="entry name" value="UDP-Glycosyltransferase/glycogen phosphorylase"/>
    <property type="match status" value="1"/>
</dbReference>
<dbReference type="EMBL" id="DS985255">
    <property type="protein sequence ID" value="EDV21133.1"/>
    <property type="molecule type" value="Genomic_DNA"/>
</dbReference>
<dbReference type="OrthoDB" id="5835829at2759"/>
<dbReference type="CTD" id="6757675"/>
<dbReference type="PANTHER" id="PTHR48043">
    <property type="entry name" value="EG:EG0003.4 PROTEIN-RELATED"/>
    <property type="match status" value="1"/>
</dbReference>
<dbReference type="EC" id="2.4.1.17" evidence="5"/>
<keyword evidence="3 4" id="KW-0808">Transferase</keyword>
<protein>
    <recommendedName>
        <fullName evidence="5">UDP-glucuronosyltransferase</fullName>
        <ecNumber evidence="5">2.4.1.17</ecNumber>
    </recommendedName>
</protein>
<dbReference type="Proteomes" id="UP000009022">
    <property type="component" value="Unassembled WGS sequence"/>
</dbReference>
<dbReference type="PROSITE" id="PS00375">
    <property type="entry name" value="UDPGT"/>
    <property type="match status" value="1"/>
</dbReference>
<keyword evidence="5" id="KW-0812">Transmembrane</keyword>
<reference evidence="6 7" key="1">
    <citation type="journal article" date="2008" name="Nature">
        <title>The Trichoplax genome and the nature of placozoans.</title>
        <authorList>
            <person name="Srivastava M."/>
            <person name="Begovic E."/>
            <person name="Chapman J."/>
            <person name="Putnam N.H."/>
            <person name="Hellsten U."/>
            <person name="Kawashima T."/>
            <person name="Kuo A."/>
            <person name="Mitros T."/>
            <person name="Salamov A."/>
            <person name="Carpenter M.L."/>
            <person name="Signorovitch A.Y."/>
            <person name="Moreno M.A."/>
            <person name="Kamm K."/>
            <person name="Grimwood J."/>
            <person name="Schmutz J."/>
            <person name="Shapiro H."/>
            <person name="Grigoriev I.V."/>
            <person name="Buss L.W."/>
            <person name="Schierwater B."/>
            <person name="Dellaporta S.L."/>
            <person name="Rokhsar D.S."/>
        </authorList>
    </citation>
    <scope>NUCLEOTIDE SEQUENCE [LARGE SCALE GENOMIC DNA]</scope>
    <source>
        <strain evidence="6 7">Grell-BS-1999</strain>
    </source>
</reference>